<proteinExistence type="predicted"/>
<reference evidence="1" key="1">
    <citation type="submission" date="2023-07" db="EMBL/GenBank/DDBJ databases">
        <authorList>
            <consortium name="CYATHOMIX"/>
        </authorList>
    </citation>
    <scope>NUCLEOTIDE SEQUENCE</scope>
    <source>
        <strain evidence="1">N/A</strain>
    </source>
</reference>
<name>A0AA36MAH3_CYLNA</name>
<dbReference type="AlphaFoldDB" id="A0AA36MAH3"/>
<comment type="caution">
    <text evidence="1">The sequence shown here is derived from an EMBL/GenBank/DDBJ whole genome shotgun (WGS) entry which is preliminary data.</text>
</comment>
<sequence length="84" mass="9527">MMYDLEDGSPFCILYSTGFPATRCSCYTALKNLAAHREPCTKYQYKAANKSQNPRTSLLTSTFFCNGFPTIVVECRFASQPHRE</sequence>
<gene>
    <name evidence="1" type="ORF">CYNAS_LOCUS15331</name>
</gene>
<accession>A0AA36MAH3</accession>
<organism evidence="1 2">
    <name type="scientific">Cylicocyclus nassatus</name>
    <name type="common">Nematode worm</name>
    <dbReference type="NCBI Taxonomy" id="53992"/>
    <lineage>
        <taxon>Eukaryota</taxon>
        <taxon>Metazoa</taxon>
        <taxon>Ecdysozoa</taxon>
        <taxon>Nematoda</taxon>
        <taxon>Chromadorea</taxon>
        <taxon>Rhabditida</taxon>
        <taxon>Rhabditina</taxon>
        <taxon>Rhabditomorpha</taxon>
        <taxon>Strongyloidea</taxon>
        <taxon>Strongylidae</taxon>
        <taxon>Cylicocyclus</taxon>
    </lineage>
</organism>
<evidence type="ECO:0000313" key="1">
    <source>
        <dbReference type="EMBL" id="CAJ0603348.1"/>
    </source>
</evidence>
<dbReference type="EMBL" id="CATQJL010000305">
    <property type="protein sequence ID" value="CAJ0603348.1"/>
    <property type="molecule type" value="Genomic_DNA"/>
</dbReference>
<evidence type="ECO:0000313" key="2">
    <source>
        <dbReference type="Proteomes" id="UP001176961"/>
    </source>
</evidence>
<protein>
    <submittedName>
        <fullName evidence="1">Uncharacterized protein</fullName>
    </submittedName>
</protein>
<keyword evidence="2" id="KW-1185">Reference proteome</keyword>
<dbReference type="Proteomes" id="UP001176961">
    <property type="component" value="Unassembled WGS sequence"/>
</dbReference>